<evidence type="ECO:0000256" key="3">
    <source>
        <dbReference type="SAM" id="SignalP"/>
    </source>
</evidence>
<feature type="compositionally biased region" description="Pro residues" evidence="2">
    <location>
        <begin position="272"/>
        <end position="284"/>
    </location>
</feature>
<gene>
    <name evidence="5" type="ORF">LZ538_03495</name>
</gene>
<accession>A0ABT0S0D7</accession>
<dbReference type="SUPFAM" id="SSF56925">
    <property type="entry name" value="OMPA-like"/>
    <property type="match status" value="1"/>
</dbReference>
<feature type="domain" description="Outer membrane protein beta-barrel" evidence="4">
    <location>
        <begin position="7"/>
        <end position="215"/>
    </location>
</feature>
<sequence>MKKYLLLAAAGLAVASPAAARDGAGYIGLEGGILFPNNTDVDVNVTADGETIADENNAFEIDYNTGYDIDLVGGYDFGMFRLEAELGLKRSSLDDVDVDDSVLDAINDEFDLYLTQDDLDLGGHARVMSGMINGLVDLGNENGVNGFLGAGIGLAGVKYSAFGDSDSDSAFAWQLLAGVRTPISENIDLGLKYRYFHTGDLHFNDSFDFDDVTFGGRLSGHYSSHSLLASLVYNFGAVAAAPPPPPPPPPPAAPATQTCADGSVILATDACPLPPAPPPPPPPANSGERGR</sequence>
<dbReference type="InterPro" id="IPR011250">
    <property type="entry name" value="OMP/PagP_B-barrel"/>
</dbReference>
<evidence type="ECO:0000313" key="6">
    <source>
        <dbReference type="Proteomes" id="UP001165342"/>
    </source>
</evidence>
<keyword evidence="1 3" id="KW-0732">Signal</keyword>
<organism evidence="5 6">
    <name type="scientific">Sphingomonas hankyongi</name>
    <dbReference type="NCBI Taxonomy" id="2908209"/>
    <lineage>
        <taxon>Bacteria</taxon>
        <taxon>Pseudomonadati</taxon>
        <taxon>Pseudomonadota</taxon>
        <taxon>Alphaproteobacteria</taxon>
        <taxon>Sphingomonadales</taxon>
        <taxon>Sphingomonadaceae</taxon>
        <taxon>Sphingomonas</taxon>
    </lineage>
</organism>
<dbReference type="EMBL" id="JAMGBE010000001">
    <property type="protein sequence ID" value="MCL6729118.1"/>
    <property type="molecule type" value="Genomic_DNA"/>
</dbReference>
<evidence type="ECO:0000256" key="1">
    <source>
        <dbReference type="ARBA" id="ARBA00022729"/>
    </source>
</evidence>
<comment type="caution">
    <text evidence="5">The sequence shown here is derived from an EMBL/GenBank/DDBJ whole genome shotgun (WGS) entry which is preliminary data.</text>
</comment>
<evidence type="ECO:0000259" key="4">
    <source>
        <dbReference type="Pfam" id="PF13505"/>
    </source>
</evidence>
<reference evidence="5" key="1">
    <citation type="submission" date="2022-05" db="EMBL/GenBank/DDBJ databases">
        <authorList>
            <person name="Jo J.-H."/>
            <person name="Im W.-T."/>
        </authorList>
    </citation>
    <scope>NUCLEOTIDE SEQUENCE</scope>
    <source>
        <strain evidence="5">SE220</strain>
    </source>
</reference>
<name>A0ABT0S0D7_9SPHN</name>
<keyword evidence="6" id="KW-1185">Reference proteome</keyword>
<proteinExistence type="predicted"/>
<dbReference type="InterPro" id="IPR027385">
    <property type="entry name" value="Beta-barrel_OMP"/>
</dbReference>
<feature type="chain" id="PRO_5045366398" evidence="3">
    <location>
        <begin position="21"/>
        <end position="291"/>
    </location>
</feature>
<dbReference type="RefSeq" id="WP_249830601.1">
    <property type="nucleotide sequence ID" value="NZ_JAMGBE010000001.1"/>
</dbReference>
<dbReference type="Pfam" id="PF13505">
    <property type="entry name" value="OMP_b-brl"/>
    <property type="match status" value="1"/>
</dbReference>
<feature type="region of interest" description="Disordered" evidence="2">
    <location>
        <begin position="268"/>
        <end position="291"/>
    </location>
</feature>
<dbReference type="Proteomes" id="UP001165342">
    <property type="component" value="Unassembled WGS sequence"/>
</dbReference>
<protein>
    <submittedName>
        <fullName evidence="5">Outer membrane beta-barrel protein</fullName>
    </submittedName>
</protein>
<evidence type="ECO:0000313" key="5">
    <source>
        <dbReference type="EMBL" id="MCL6729118.1"/>
    </source>
</evidence>
<feature type="signal peptide" evidence="3">
    <location>
        <begin position="1"/>
        <end position="20"/>
    </location>
</feature>
<evidence type="ECO:0000256" key="2">
    <source>
        <dbReference type="SAM" id="MobiDB-lite"/>
    </source>
</evidence>
<dbReference type="Gene3D" id="2.40.160.20">
    <property type="match status" value="1"/>
</dbReference>